<sequence length="134" mass="15394">MMQDADYLFVYGTLRASFQNPFAQYLRQYSRYVGEGIFSGQLFDIGTYPGAIYQPDSSSFVRGDVYDISQHKSELLLRLDEYEGIGATFAQPQEYVREIITADCVGETLRCWIYLYNFPVDGKRLIGSGDYESR</sequence>
<keyword evidence="3" id="KW-1185">Reference proteome</keyword>
<feature type="domain" description="Gamma-glutamylcyclotransferase AIG2-like" evidence="1">
    <location>
        <begin position="8"/>
        <end position="132"/>
    </location>
</feature>
<name>A0A926XX84_9BACT</name>
<evidence type="ECO:0000313" key="2">
    <source>
        <dbReference type="EMBL" id="MBD2702544.1"/>
    </source>
</evidence>
<dbReference type="Proteomes" id="UP000598820">
    <property type="component" value="Unassembled WGS sequence"/>
</dbReference>
<comment type="caution">
    <text evidence="2">The sequence shown here is derived from an EMBL/GenBank/DDBJ whole genome shotgun (WGS) entry which is preliminary data.</text>
</comment>
<dbReference type="InterPro" id="IPR036568">
    <property type="entry name" value="GGCT-like_sf"/>
</dbReference>
<dbReference type="SUPFAM" id="SSF110857">
    <property type="entry name" value="Gamma-glutamyl cyclotransferase-like"/>
    <property type="match status" value="1"/>
</dbReference>
<proteinExistence type="predicted"/>
<evidence type="ECO:0000313" key="3">
    <source>
        <dbReference type="Proteomes" id="UP000598820"/>
    </source>
</evidence>
<dbReference type="Gene3D" id="3.10.490.10">
    <property type="entry name" value="Gamma-glutamyl cyclotransferase-like"/>
    <property type="match status" value="1"/>
</dbReference>
<reference evidence="2" key="1">
    <citation type="submission" date="2020-09" db="EMBL/GenBank/DDBJ databases">
        <authorList>
            <person name="Kim M.K."/>
        </authorList>
    </citation>
    <scope>NUCLEOTIDE SEQUENCE</scope>
    <source>
        <strain evidence="2">BT702</strain>
    </source>
</reference>
<dbReference type="EMBL" id="JACWZY010000015">
    <property type="protein sequence ID" value="MBD2702544.1"/>
    <property type="molecule type" value="Genomic_DNA"/>
</dbReference>
<evidence type="ECO:0000259" key="1">
    <source>
        <dbReference type="Pfam" id="PF06094"/>
    </source>
</evidence>
<dbReference type="InterPro" id="IPR009288">
    <property type="entry name" value="AIG2-like_dom"/>
</dbReference>
<dbReference type="InterPro" id="IPR013024">
    <property type="entry name" value="GGCT-like"/>
</dbReference>
<dbReference type="RefSeq" id="WP_190888395.1">
    <property type="nucleotide sequence ID" value="NZ_JACWZY010000015.1"/>
</dbReference>
<protein>
    <submittedName>
        <fullName evidence="2">Gamma-glutamylcyclotransferase</fullName>
    </submittedName>
</protein>
<organism evidence="2 3">
    <name type="scientific">Spirosoma profusum</name>
    <dbReference type="NCBI Taxonomy" id="2771354"/>
    <lineage>
        <taxon>Bacteria</taxon>
        <taxon>Pseudomonadati</taxon>
        <taxon>Bacteroidota</taxon>
        <taxon>Cytophagia</taxon>
        <taxon>Cytophagales</taxon>
        <taxon>Cytophagaceae</taxon>
        <taxon>Spirosoma</taxon>
    </lineage>
</organism>
<dbReference type="Pfam" id="PF06094">
    <property type="entry name" value="GGACT"/>
    <property type="match status" value="1"/>
</dbReference>
<gene>
    <name evidence="2" type="ORF">IC229_17990</name>
</gene>
<dbReference type="CDD" id="cd06661">
    <property type="entry name" value="GGCT_like"/>
    <property type="match status" value="1"/>
</dbReference>
<dbReference type="AlphaFoldDB" id="A0A926XX84"/>
<accession>A0A926XX84</accession>